<sequence length="394" mass="46427">MKLEKINSKSLIYFENFINQRNYSCFCDNSEVDKKYQPKHSFSGFDLPYFDLDKNKVAIITANPDKEISKLYLNDCIKFPVHPETLSVINSKNCHCLAGKMKVYPTASTRTVLTKGNPKHFLKLHLPKRISRYNRRLRDTSVTHSILISRDLEKTSLPDFFGFLPETIGVFQISEKWGYIIREFDPRPRVEEKRFLIPFFGLYSFDENYPNQPNMLSQLANRSGKDPKSFLVKNILGPLIQSWAFIAKNRGIVLEMHGQNTLLEVNSDLKVCRIIYRDFQSLPVDFEIRSDNKLENKFNKHLIGRDGFVREQEFSLTYDYLIFHHMIVPLVQTFVKEFGLDAKFFYFCLREILHNSFKNYKDFFPEDVSFRFKNKVFSNNESELEEVPGQPIWH</sequence>
<dbReference type="Pfam" id="PF06276">
    <property type="entry name" value="FhuF"/>
    <property type="match status" value="1"/>
</dbReference>
<dbReference type="EMBL" id="PEXI01000084">
    <property type="protein sequence ID" value="PIU24136.1"/>
    <property type="molecule type" value="Genomic_DNA"/>
</dbReference>
<dbReference type="AlphaFoldDB" id="A0A2M6YBR1"/>
<comment type="caution">
    <text evidence="2">The sequence shown here is derived from an EMBL/GenBank/DDBJ whole genome shotgun (WGS) entry which is preliminary data.</text>
</comment>
<dbReference type="Gene3D" id="1.10.510.40">
    <property type="match status" value="1"/>
</dbReference>
<proteinExistence type="predicted"/>
<feature type="domain" description="Aerobactin siderophore biosynthesis IucA/IucC-like C-terminal" evidence="1">
    <location>
        <begin position="250"/>
        <end position="360"/>
    </location>
</feature>
<dbReference type="GO" id="GO:0019290">
    <property type="term" value="P:siderophore biosynthetic process"/>
    <property type="evidence" value="ECO:0007669"/>
    <property type="project" value="InterPro"/>
</dbReference>
<dbReference type="Proteomes" id="UP000229896">
    <property type="component" value="Unassembled WGS sequence"/>
</dbReference>
<dbReference type="GO" id="GO:0003824">
    <property type="term" value="F:catalytic activity"/>
    <property type="evidence" value="ECO:0007669"/>
    <property type="project" value="UniProtKB-ARBA"/>
</dbReference>
<gene>
    <name evidence="2" type="ORF">COT12_02660</name>
</gene>
<protein>
    <recommendedName>
        <fullName evidence="1">Aerobactin siderophore biosynthesis IucA/IucC-like C-terminal domain-containing protein</fullName>
    </recommendedName>
</protein>
<dbReference type="PANTHER" id="PTHR34384">
    <property type="entry name" value="L-2,3-DIAMINOPROPANOATE--CITRATE LIGASE"/>
    <property type="match status" value="1"/>
</dbReference>
<dbReference type="InterPro" id="IPR037455">
    <property type="entry name" value="LucA/IucC-like"/>
</dbReference>
<dbReference type="InterPro" id="IPR022770">
    <property type="entry name" value="IucA/IucC-like_C"/>
</dbReference>
<organism evidence="2 3">
    <name type="scientific">Candidatus Berkelbacteria bacterium CG08_land_8_20_14_0_20_39_8</name>
    <dbReference type="NCBI Taxonomy" id="1974511"/>
    <lineage>
        <taxon>Bacteria</taxon>
        <taxon>Candidatus Berkelbacteria</taxon>
    </lineage>
</organism>
<name>A0A2M6YBR1_9BACT</name>
<evidence type="ECO:0000259" key="1">
    <source>
        <dbReference type="Pfam" id="PF06276"/>
    </source>
</evidence>
<dbReference type="PANTHER" id="PTHR34384:SF6">
    <property type="entry name" value="STAPHYLOFERRIN B SYNTHASE"/>
    <property type="match status" value="1"/>
</dbReference>
<accession>A0A2M6YBR1</accession>
<reference evidence="3" key="1">
    <citation type="submission" date="2017-09" db="EMBL/GenBank/DDBJ databases">
        <title>Depth-based differentiation of microbial function through sediment-hosted aquifers and enrichment of novel symbionts in the deep terrestrial subsurface.</title>
        <authorList>
            <person name="Probst A.J."/>
            <person name="Ladd B."/>
            <person name="Jarett J.K."/>
            <person name="Geller-Mcgrath D.E."/>
            <person name="Sieber C.M.K."/>
            <person name="Emerson J.B."/>
            <person name="Anantharaman K."/>
            <person name="Thomas B.C."/>
            <person name="Malmstrom R."/>
            <person name="Stieglmeier M."/>
            <person name="Klingl A."/>
            <person name="Woyke T."/>
            <person name="Ryan C.M."/>
            <person name="Banfield J.F."/>
        </authorList>
    </citation>
    <scope>NUCLEOTIDE SEQUENCE [LARGE SCALE GENOMIC DNA]</scope>
</reference>
<evidence type="ECO:0000313" key="3">
    <source>
        <dbReference type="Proteomes" id="UP000229896"/>
    </source>
</evidence>
<evidence type="ECO:0000313" key="2">
    <source>
        <dbReference type="EMBL" id="PIU24136.1"/>
    </source>
</evidence>